<dbReference type="HOGENOM" id="CLU_2704646_0_0_1"/>
<gene>
    <name evidence="1" type="ORF">CGLO_03712</name>
</gene>
<dbReference type="AlphaFoldDB" id="T0M607"/>
<proteinExistence type="predicted"/>
<sequence>MGRTGYDTTGLYLDRLKAPRNASGGKKAVDDTPSRHEIESFGLDCIKTRGMVKTESRLLGKAWKSIAPAQDNS</sequence>
<accession>T0M607</accession>
<dbReference type="OrthoDB" id="4847887at2759"/>
<evidence type="ECO:0000313" key="2">
    <source>
        <dbReference type="Proteomes" id="UP000015530"/>
    </source>
</evidence>
<organism evidence="1 2">
    <name type="scientific">Colletotrichum gloeosporioides (strain Cg-14)</name>
    <name type="common">Anthracnose fungus</name>
    <name type="synonym">Glomerella cingulata</name>
    <dbReference type="NCBI Taxonomy" id="1237896"/>
    <lineage>
        <taxon>Eukaryota</taxon>
        <taxon>Fungi</taxon>
        <taxon>Dikarya</taxon>
        <taxon>Ascomycota</taxon>
        <taxon>Pezizomycotina</taxon>
        <taxon>Sordariomycetes</taxon>
        <taxon>Hypocreomycetidae</taxon>
        <taxon>Glomerellales</taxon>
        <taxon>Glomerellaceae</taxon>
        <taxon>Colletotrichum</taxon>
        <taxon>Colletotrichum gloeosporioides species complex</taxon>
    </lineage>
</organism>
<reference evidence="2" key="1">
    <citation type="journal article" date="2013" name="Mol. Plant Microbe Interact.">
        <title>Global aspects of pacC regulation of pathogenicity genes in Colletotrichum gloeosporioides as revealed by transcriptome analysis.</title>
        <authorList>
            <person name="Alkan N."/>
            <person name="Meng X."/>
            <person name="Friedlander G."/>
            <person name="Reuveni E."/>
            <person name="Sukno S."/>
            <person name="Sherman A."/>
            <person name="Thon M."/>
            <person name="Fluhr R."/>
            <person name="Prusky D."/>
        </authorList>
    </citation>
    <scope>NUCLEOTIDE SEQUENCE [LARGE SCALE GENOMIC DNA]</scope>
    <source>
        <strain evidence="2">Cg-14</strain>
    </source>
</reference>
<dbReference type="Proteomes" id="UP000015530">
    <property type="component" value="Unassembled WGS sequence"/>
</dbReference>
<name>T0M607_COLGC</name>
<comment type="caution">
    <text evidence="1">The sequence shown here is derived from an EMBL/GenBank/DDBJ whole genome shotgun (WGS) entry which is preliminary data.</text>
</comment>
<evidence type="ECO:0000313" key="1">
    <source>
        <dbReference type="EMBL" id="EQB56290.1"/>
    </source>
</evidence>
<dbReference type="EMBL" id="AMYD01000760">
    <property type="protein sequence ID" value="EQB56290.1"/>
    <property type="molecule type" value="Genomic_DNA"/>
</dbReference>
<protein>
    <submittedName>
        <fullName evidence="1">Uncharacterized protein</fullName>
    </submittedName>
</protein>